<reference evidence="4" key="2">
    <citation type="submission" date="2024-04" db="EMBL/GenBank/DDBJ databases">
        <authorList>
            <person name="Chen Y."/>
            <person name="Shah S."/>
            <person name="Dougan E. K."/>
            <person name="Thang M."/>
            <person name="Chan C."/>
        </authorList>
    </citation>
    <scope>NUCLEOTIDE SEQUENCE [LARGE SCALE GENOMIC DNA]</scope>
</reference>
<dbReference type="AlphaFoldDB" id="A0A9P1GDV2"/>
<proteinExistence type="predicted"/>
<feature type="coiled-coil region" evidence="1">
    <location>
        <begin position="29"/>
        <end position="59"/>
    </location>
</feature>
<keyword evidence="5" id="KW-1185">Reference proteome</keyword>
<gene>
    <name evidence="3" type="ORF">C1SCF055_LOCUS32361</name>
</gene>
<sequence length="748" mass="85009">MNEENFADDVAHLTNAIEDLSKLIRFDHLQKSDARMLKLEAAKREKEAELRRTRKKEQMARDPSRKVAFKIERGRREKQEMLETLAKVPNADLSMRRRSQDIPLVPFHAPGCGTGNKEPVPVVDIKKIQRSCEGLGHHQNASELLQLRRRREVDMKESMASCSFAGLNEYKWFSASSLLDGFTLEDRLAKAKAQRDDLIARKMRRRLLNMRSECPEYLCRAWGLASAGSSPEVSLLLDSDSESDWNGSEAASRRGSFNSSRRSSEERPTPTGKKKLQSKRTVNSLSPAAFGKGRRTSARPNTELKNELRKQLERMRKIRTRWVCLRACVQWLKLLFRKQRLDRSVDTCLVLLRQLGEWVRIRGALKQFMNNVRTIQSTVREYLAMKRRRCHVIEKEWCRIEDMHLSAHAQFRAQKAMQEKEKTSKVKSKRRILQAALEASVSSKWKLVVDFSSQRIPVAERRAVIAAYHKKAIKHHMYIGKTFLQLVFDALRARRELDNFLNQFHYGGATKSVVESLEIRKEDLITANEKDSSELSYWQMPEAVILKLVACCAQGLGHVGSFKEHPANQAIPDSKRNFWPDYVVGSDPYDFADVILMQLDRPVYRGRFGRHPALREADILAEEGKRNAAGAKRSSFLTTKRSAKKKEGEEEGEEVLTIRDVGQALKAFSPPGSLGSPTRKDRKLGSLMSSLTLGSTFDLEPEDGLAGPERLPTVTDSDCPLSPDQDFSPSSPTGTDLDLSQSMSTLSP</sequence>
<comment type="caution">
    <text evidence="3">The sequence shown here is derived from an EMBL/GenBank/DDBJ whole genome shotgun (WGS) entry which is preliminary data.</text>
</comment>
<accession>A0A9P1GDV2</accession>
<name>A0A9P1GDV2_9DINO</name>
<evidence type="ECO:0000256" key="2">
    <source>
        <dbReference type="SAM" id="MobiDB-lite"/>
    </source>
</evidence>
<protein>
    <submittedName>
        <fullName evidence="3">Uncharacterized protein</fullName>
    </submittedName>
</protein>
<dbReference type="OrthoDB" id="444670at2759"/>
<dbReference type="EMBL" id="CAMXCT030003891">
    <property type="protein sequence ID" value="CAL4794061.1"/>
    <property type="molecule type" value="Genomic_DNA"/>
</dbReference>
<dbReference type="Proteomes" id="UP001152797">
    <property type="component" value="Unassembled WGS sequence"/>
</dbReference>
<feature type="compositionally biased region" description="Polar residues" evidence="2">
    <location>
        <begin position="725"/>
        <end position="748"/>
    </location>
</feature>
<evidence type="ECO:0000313" key="3">
    <source>
        <dbReference type="EMBL" id="CAI4006749.1"/>
    </source>
</evidence>
<keyword evidence="1" id="KW-0175">Coiled coil</keyword>
<organism evidence="3">
    <name type="scientific">Cladocopium goreaui</name>
    <dbReference type="NCBI Taxonomy" id="2562237"/>
    <lineage>
        <taxon>Eukaryota</taxon>
        <taxon>Sar</taxon>
        <taxon>Alveolata</taxon>
        <taxon>Dinophyceae</taxon>
        <taxon>Suessiales</taxon>
        <taxon>Symbiodiniaceae</taxon>
        <taxon>Cladocopium</taxon>
    </lineage>
</organism>
<dbReference type="EMBL" id="CAMXCT020003891">
    <property type="protein sequence ID" value="CAL1160124.1"/>
    <property type="molecule type" value="Genomic_DNA"/>
</dbReference>
<evidence type="ECO:0000313" key="5">
    <source>
        <dbReference type="Proteomes" id="UP001152797"/>
    </source>
</evidence>
<feature type="region of interest" description="Disordered" evidence="2">
    <location>
        <begin position="630"/>
        <end position="655"/>
    </location>
</feature>
<evidence type="ECO:0000256" key="1">
    <source>
        <dbReference type="SAM" id="Coils"/>
    </source>
</evidence>
<feature type="region of interest" description="Disordered" evidence="2">
    <location>
        <begin position="695"/>
        <end position="748"/>
    </location>
</feature>
<evidence type="ECO:0000313" key="4">
    <source>
        <dbReference type="EMBL" id="CAL1160124.1"/>
    </source>
</evidence>
<feature type="region of interest" description="Disordered" evidence="2">
    <location>
        <begin position="243"/>
        <end position="303"/>
    </location>
</feature>
<dbReference type="EMBL" id="CAMXCT010003891">
    <property type="protein sequence ID" value="CAI4006749.1"/>
    <property type="molecule type" value="Genomic_DNA"/>
</dbReference>
<reference evidence="3" key="1">
    <citation type="submission" date="2022-10" db="EMBL/GenBank/DDBJ databases">
        <authorList>
            <person name="Chen Y."/>
            <person name="Dougan E. K."/>
            <person name="Chan C."/>
            <person name="Rhodes N."/>
            <person name="Thang M."/>
        </authorList>
    </citation>
    <scope>NUCLEOTIDE SEQUENCE</scope>
</reference>